<evidence type="ECO:0000313" key="3">
    <source>
        <dbReference type="Proteomes" id="UP001519460"/>
    </source>
</evidence>
<organism evidence="2 3">
    <name type="scientific">Batillaria attramentaria</name>
    <dbReference type="NCBI Taxonomy" id="370345"/>
    <lineage>
        <taxon>Eukaryota</taxon>
        <taxon>Metazoa</taxon>
        <taxon>Spiralia</taxon>
        <taxon>Lophotrochozoa</taxon>
        <taxon>Mollusca</taxon>
        <taxon>Gastropoda</taxon>
        <taxon>Caenogastropoda</taxon>
        <taxon>Sorbeoconcha</taxon>
        <taxon>Cerithioidea</taxon>
        <taxon>Batillariidae</taxon>
        <taxon>Batillaria</taxon>
    </lineage>
</organism>
<comment type="caution">
    <text evidence="2">The sequence shown here is derived from an EMBL/GenBank/DDBJ whole genome shotgun (WGS) entry which is preliminary data.</text>
</comment>
<evidence type="ECO:0000313" key="2">
    <source>
        <dbReference type="EMBL" id="KAK7499552.1"/>
    </source>
</evidence>
<dbReference type="AlphaFoldDB" id="A0ABD0LJR3"/>
<dbReference type="Proteomes" id="UP001519460">
    <property type="component" value="Unassembled WGS sequence"/>
</dbReference>
<evidence type="ECO:0000256" key="1">
    <source>
        <dbReference type="SAM" id="MobiDB-lite"/>
    </source>
</evidence>
<dbReference type="EMBL" id="JACVVK020000043">
    <property type="protein sequence ID" value="KAK7499552.1"/>
    <property type="molecule type" value="Genomic_DNA"/>
</dbReference>
<accession>A0ABD0LJR3</accession>
<name>A0ABD0LJR3_9CAEN</name>
<protein>
    <submittedName>
        <fullName evidence="2">Uncharacterized protein</fullName>
    </submittedName>
</protein>
<feature type="compositionally biased region" description="Polar residues" evidence="1">
    <location>
        <begin position="31"/>
        <end position="44"/>
    </location>
</feature>
<keyword evidence="3" id="KW-1185">Reference proteome</keyword>
<reference evidence="2 3" key="1">
    <citation type="journal article" date="2023" name="Sci. Data">
        <title>Genome assembly of the Korean intertidal mud-creeper Batillaria attramentaria.</title>
        <authorList>
            <person name="Patra A.K."/>
            <person name="Ho P.T."/>
            <person name="Jun S."/>
            <person name="Lee S.J."/>
            <person name="Kim Y."/>
            <person name="Won Y.J."/>
        </authorList>
    </citation>
    <scope>NUCLEOTIDE SEQUENCE [LARGE SCALE GENOMIC DNA]</scope>
    <source>
        <strain evidence="2">Wonlab-2016</strain>
    </source>
</reference>
<gene>
    <name evidence="2" type="ORF">BaRGS_00009204</name>
</gene>
<feature type="region of interest" description="Disordered" evidence="1">
    <location>
        <begin position="31"/>
        <end position="70"/>
    </location>
</feature>
<sequence>MLRVISETATRIPTLQEAAKRRFEKSLKALSITQEPDHSSTCTSDHSKLSEWEDDNEAAATHPSVNRPGSRRFPAFYSTELKNDTRVWAVWDVPVQYKELELFGAGAFSQVA</sequence>
<proteinExistence type="predicted"/>